<dbReference type="RefSeq" id="WP_072720799.1">
    <property type="nucleotide sequence ID" value="NZ_LN889812.1"/>
</dbReference>
<keyword evidence="3" id="KW-1185">Reference proteome</keyword>
<proteinExistence type="predicted"/>
<evidence type="ECO:0000313" key="2">
    <source>
        <dbReference type="EMBL" id="CUR34346.1"/>
    </source>
</evidence>
<feature type="transmembrane region" description="Helical" evidence="1">
    <location>
        <begin position="37"/>
        <end position="65"/>
    </location>
</feature>
<sequence length="78" mass="8764">MAPIYLIPLLISCLAAWVSLGNPQWKIDDLPKLLATLIGVACLIWFFVATPWFIKLSLIFLLLILGNYSLEKSLTTDE</sequence>
<dbReference type="EMBL" id="CZDF01000171">
    <property type="protein sequence ID" value="CUR34346.1"/>
    <property type="molecule type" value="Genomic_DNA"/>
</dbReference>
<keyword evidence="1" id="KW-0812">Transmembrane</keyword>
<reference evidence="3" key="1">
    <citation type="submission" date="2015-10" db="EMBL/GenBank/DDBJ databases">
        <authorList>
            <person name="Regsiter A."/>
            <person name="william w."/>
        </authorList>
    </citation>
    <scope>NUCLEOTIDE SEQUENCE [LARGE SCALE GENOMIC DNA]</scope>
</reference>
<dbReference type="Proteomes" id="UP000184315">
    <property type="component" value="Unassembled WGS sequence"/>
</dbReference>
<gene>
    <name evidence="2" type="ORF">PL9214640353</name>
</gene>
<dbReference type="AlphaFoldDB" id="A0A1J1LQQ2"/>
<dbReference type="OrthoDB" id="462789at2"/>
<evidence type="ECO:0000256" key="1">
    <source>
        <dbReference type="SAM" id="Phobius"/>
    </source>
</evidence>
<evidence type="ECO:0000313" key="3">
    <source>
        <dbReference type="Proteomes" id="UP000184315"/>
    </source>
</evidence>
<accession>A0A1J1LQQ2</accession>
<organism evidence="2 3">
    <name type="scientific">Planktothrix tepida PCC 9214</name>
    <dbReference type="NCBI Taxonomy" id="671072"/>
    <lineage>
        <taxon>Bacteria</taxon>
        <taxon>Bacillati</taxon>
        <taxon>Cyanobacteriota</taxon>
        <taxon>Cyanophyceae</taxon>
        <taxon>Oscillatoriophycideae</taxon>
        <taxon>Oscillatoriales</taxon>
        <taxon>Microcoleaceae</taxon>
        <taxon>Planktothrix</taxon>
    </lineage>
</organism>
<name>A0A1J1LQQ2_9CYAN</name>
<protein>
    <submittedName>
        <fullName evidence="2">Uncharacterized protein</fullName>
    </submittedName>
</protein>
<keyword evidence="1" id="KW-0472">Membrane</keyword>
<keyword evidence="1" id="KW-1133">Transmembrane helix</keyword>